<dbReference type="Pfam" id="PF00300">
    <property type="entry name" value="His_Phos_1"/>
    <property type="match status" value="1"/>
</dbReference>
<gene>
    <name evidence="1" type="ORF">HR057_03770</name>
</gene>
<dbReference type="RefSeq" id="WP_173730088.1">
    <property type="nucleotide sequence ID" value="NZ_JABTTE010000003.1"/>
</dbReference>
<dbReference type="InterPro" id="IPR050275">
    <property type="entry name" value="PGM_Phosphatase"/>
</dbReference>
<evidence type="ECO:0000313" key="1">
    <source>
        <dbReference type="EMBL" id="NSL50883.1"/>
    </source>
</evidence>
<reference evidence="1" key="1">
    <citation type="submission" date="2020-06" db="EMBL/GenBank/DDBJ databases">
        <title>A novel thermopfilic bacterium from Erzurum, Turkey.</title>
        <authorList>
            <person name="Adiguzel A."/>
            <person name="Ay H."/>
            <person name="Baltaci M.O."/>
        </authorList>
    </citation>
    <scope>NUCLEOTIDE SEQUENCE</scope>
    <source>
        <strain evidence="1">P2</strain>
    </source>
</reference>
<name>A0A8J8GEE8_9BACI</name>
<dbReference type="SMART" id="SM00855">
    <property type="entry name" value="PGAM"/>
    <property type="match status" value="1"/>
</dbReference>
<dbReference type="EMBL" id="JABTTE010000003">
    <property type="protein sequence ID" value="NSL50883.1"/>
    <property type="molecule type" value="Genomic_DNA"/>
</dbReference>
<dbReference type="CDD" id="cd07067">
    <property type="entry name" value="HP_PGM_like"/>
    <property type="match status" value="1"/>
</dbReference>
<evidence type="ECO:0000313" key="2">
    <source>
        <dbReference type="Proteomes" id="UP000625804"/>
    </source>
</evidence>
<dbReference type="InterPro" id="IPR029033">
    <property type="entry name" value="His_PPase_superfam"/>
</dbReference>
<protein>
    <submittedName>
        <fullName evidence="1">Phosphoglycerate mutase family protein</fullName>
    </submittedName>
</protein>
<accession>A0A8J8GEE8</accession>
<sequence>MELLMVRHLPTEWNKMGILQGLKDIPILPVLAKDKKKIKENRKVIERFNPEIVLVSELIRTKQTALEYGFDHPVIEPLLNELHFGLYEGTLKKELEKNKQWFVNPRLLRFGEHLIHFEQRIVNFLNKYCHYSRVLAFGHGSWMRACMSLVQVGTIEKMNQVIVENNELIHLPKIEIAQLGREEASFDVSN</sequence>
<organism evidence="1 2">
    <name type="scientific">Calidifontibacillus erzurumensis</name>
    <dbReference type="NCBI Taxonomy" id="2741433"/>
    <lineage>
        <taxon>Bacteria</taxon>
        <taxon>Bacillati</taxon>
        <taxon>Bacillota</taxon>
        <taxon>Bacilli</taxon>
        <taxon>Bacillales</taxon>
        <taxon>Bacillaceae</taxon>
        <taxon>Calidifontibacillus/Schinkia group</taxon>
        <taxon>Calidifontibacillus</taxon>
    </lineage>
</organism>
<dbReference type="GO" id="GO:0016791">
    <property type="term" value="F:phosphatase activity"/>
    <property type="evidence" value="ECO:0007669"/>
    <property type="project" value="TreeGrafter"/>
</dbReference>
<dbReference type="SUPFAM" id="SSF53254">
    <property type="entry name" value="Phosphoglycerate mutase-like"/>
    <property type="match status" value="1"/>
</dbReference>
<dbReference type="Gene3D" id="3.40.50.1240">
    <property type="entry name" value="Phosphoglycerate mutase-like"/>
    <property type="match status" value="1"/>
</dbReference>
<dbReference type="Proteomes" id="UP000625804">
    <property type="component" value="Unassembled WGS sequence"/>
</dbReference>
<dbReference type="PANTHER" id="PTHR48100">
    <property type="entry name" value="BROAD-SPECIFICITY PHOSPHATASE YOR283W-RELATED"/>
    <property type="match status" value="1"/>
</dbReference>
<dbReference type="AlphaFoldDB" id="A0A8J8GEE8"/>
<keyword evidence="2" id="KW-1185">Reference proteome</keyword>
<comment type="caution">
    <text evidence="1">The sequence shown here is derived from an EMBL/GenBank/DDBJ whole genome shotgun (WGS) entry which is preliminary data.</text>
</comment>
<proteinExistence type="predicted"/>
<dbReference type="InterPro" id="IPR013078">
    <property type="entry name" value="His_Pase_superF_clade-1"/>
</dbReference>